<feature type="transmembrane region" description="Helical" evidence="7">
    <location>
        <begin position="287"/>
        <end position="305"/>
    </location>
</feature>
<dbReference type="InterPro" id="IPR001789">
    <property type="entry name" value="Sig_transdc_resp-reg_receiver"/>
</dbReference>
<dbReference type="RefSeq" id="WP_139177556.1">
    <property type="nucleotide sequence ID" value="NZ_FOIR01000002.1"/>
</dbReference>
<dbReference type="SUPFAM" id="SSF52172">
    <property type="entry name" value="CheY-like"/>
    <property type="match status" value="1"/>
</dbReference>
<keyword evidence="8" id="KW-0732">Signal</keyword>
<dbReference type="Gene3D" id="1.10.287.130">
    <property type="match status" value="1"/>
</dbReference>
<dbReference type="EMBL" id="FOIR01000002">
    <property type="protein sequence ID" value="SEW30576.1"/>
    <property type="molecule type" value="Genomic_DNA"/>
</dbReference>
<evidence type="ECO:0000256" key="3">
    <source>
        <dbReference type="ARBA" id="ARBA00022553"/>
    </source>
</evidence>
<dbReference type="SMART" id="SM00388">
    <property type="entry name" value="HisKA"/>
    <property type="match status" value="1"/>
</dbReference>
<dbReference type="InterPro" id="IPR004358">
    <property type="entry name" value="Sig_transdc_His_kin-like_C"/>
</dbReference>
<organism evidence="11 12">
    <name type="scientific">Roseivirga pacifica</name>
    <dbReference type="NCBI Taxonomy" id="1267423"/>
    <lineage>
        <taxon>Bacteria</taxon>
        <taxon>Pseudomonadati</taxon>
        <taxon>Bacteroidota</taxon>
        <taxon>Cytophagia</taxon>
        <taxon>Cytophagales</taxon>
        <taxon>Roseivirgaceae</taxon>
        <taxon>Roseivirga</taxon>
    </lineage>
</organism>
<dbReference type="InterPro" id="IPR011623">
    <property type="entry name" value="7TMR_DISM_rcpt_extracell_dom1"/>
</dbReference>
<dbReference type="PRINTS" id="PR00344">
    <property type="entry name" value="BCTRLSENSOR"/>
</dbReference>
<evidence type="ECO:0000256" key="6">
    <source>
        <dbReference type="SAM" id="Coils"/>
    </source>
</evidence>
<feature type="transmembrane region" description="Helical" evidence="7">
    <location>
        <begin position="311"/>
        <end position="333"/>
    </location>
</feature>
<evidence type="ECO:0000256" key="7">
    <source>
        <dbReference type="SAM" id="Phobius"/>
    </source>
</evidence>
<dbReference type="CDD" id="cd16922">
    <property type="entry name" value="HATPase_EvgS-ArcB-TorS-like"/>
    <property type="match status" value="1"/>
</dbReference>
<feature type="coiled-coil region" evidence="6">
    <location>
        <begin position="409"/>
        <end position="457"/>
    </location>
</feature>
<dbReference type="STRING" id="1267423.SAMN05216290_2664"/>
<dbReference type="Pfam" id="PF07696">
    <property type="entry name" value="7TMR-DISMED2"/>
    <property type="match status" value="1"/>
</dbReference>
<evidence type="ECO:0000259" key="10">
    <source>
        <dbReference type="PROSITE" id="PS50110"/>
    </source>
</evidence>
<dbReference type="Gene3D" id="2.60.40.2380">
    <property type="match status" value="1"/>
</dbReference>
<evidence type="ECO:0000256" key="1">
    <source>
        <dbReference type="ARBA" id="ARBA00000085"/>
    </source>
</evidence>
<gene>
    <name evidence="11" type="ORF">SAMN05216290_2664</name>
</gene>
<keyword evidence="4" id="KW-0902">Two-component regulatory system</keyword>
<feature type="transmembrane region" description="Helical" evidence="7">
    <location>
        <begin position="189"/>
        <end position="209"/>
    </location>
</feature>
<dbReference type="Proteomes" id="UP000199437">
    <property type="component" value="Unassembled WGS sequence"/>
</dbReference>
<evidence type="ECO:0000256" key="2">
    <source>
        <dbReference type="ARBA" id="ARBA00012438"/>
    </source>
</evidence>
<dbReference type="FunFam" id="3.30.565.10:FF:000010">
    <property type="entry name" value="Sensor histidine kinase RcsC"/>
    <property type="match status" value="1"/>
</dbReference>
<keyword evidence="7" id="KW-1133">Transmembrane helix</keyword>
<name>A0A1I0QSL2_9BACT</name>
<dbReference type="OrthoDB" id="9811889at2"/>
<dbReference type="InterPro" id="IPR011006">
    <property type="entry name" value="CheY-like_superfamily"/>
</dbReference>
<evidence type="ECO:0000256" key="5">
    <source>
        <dbReference type="PROSITE-ProRule" id="PRU00169"/>
    </source>
</evidence>
<keyword evidence="11" id="KW-0418">Kinase</keyword>
<dbReference type="PROSITE" id="PS50110">
    <property type="entry name" value="RESPONSE_REGULATORY"/>
    <property type="match status" value="1"/>
</dbReference>
<feature type="domain" description="Response regulatory" evidence="10">
    <location>
        <begin position="707"/>
        <end position="824"/>
    </location>
</feature>
<evidence type="ECO:0000313" key="12">
    <source>
        <dbReference type="Proteomes" id="UP000199437"/>
    </source>
</evidence>
<dbReference type="GeneID" id="99987356"/>
<evidence type="ECO:0000256" key="8">
    <source>
        <dbReference type="SAM" id="SignalP"/>
    </source>
</evidence>
<dbReference type="PANTHER" id="PTHR45339">
    <property type="entry name" value="HYBRID SIGNAL TRANSDUCTION HISTIDINE KINASE J"/>
    <property type="match status" value="1"/>
</dbReference>
<keyword evidence="6" id="KW-0175">Coiled coil</keyword>
<sequence>MRLFITTVLSLLSSVSYADSPGVDVHFQNNVRLYSEGEYEISDRQILVYRDDMNAMEFEDVLNLAPNEFISLKDISYFDNTKTHWAFFQITNPTEEPHLYILKGGRNAKETYFIESEDGLEVKKTGYFFAANERDILDNYHTQVSINLAPETTKKVYVKIESPDNLPLNISFKLTPESQWTAEVRRKNLFEGVFSGVLIAIFIVSMFFYVTRTSNVFLYISLYALCHLLYFGQIHGFFEVYLLPNTSNVLPPIWQVPLLSIAFYYFFAREFVESKVYHPKWDVGLKWLSYSGIGLFVLINIYLLFTNDYWMVGNILYGFILLSGIVSVAFLFVVNQDGNPISKYFIYGTTFLVFIAILSAINELLYFTNSAPIIVQTGILIETVIFSLGLAHKIKRDVEDHYITQRSLIIQLQQTEKLHENINQELEEQVAERTQLIKEQNIELEEAKQVAEKATQAKSDFLSVMSHEIRTPLNAIISLSHIMEMDNKDNEMVEYIDALKFSAESLHSLINDILDFNKIEAGKLRLEQVEFSLIDLLKNISETFKYKAHSKGIKLLIEVGEHTPDRLMGDPTRLTQIFNNLLSNAIKFTHEGHVLLKVFLKGIKDNTANIHFEVVDTGIGIPKDKLETIFMEFEQADMSTTREYGGTGLGLSITKKLLHMMGSKIQVKSTEDQGSNFSFNIPFEINKTFTLVSYTDPENNKNLEQAKFLVVDDNDMNRLVLRRLMNNWNVDFVEASNGNDAIRLCNEIKFDLVLMDIEMKPINGFETLTLIKSESKLNAATPFIAMSAYQPDDFDVKINETEFAAIVNKPFDPEDLFERIIKNLNQ</sequence>
<accession>A0A1I0QSL2</accession>
<dbReference type="Pfam" id="PF00072">
    <property type="entry name" value="Response_reg"/>
    <property type="match status" value="1"/>
</dbReference>
<protein>
    <recommendedName>
        <fullName evidence="2">histidine kinase</fullName>
        <ecNumber evidence="2">2.7.13.3</ecNumber>
    </recommendedName>
</protein>
<evidence type="ECO:0000259" key="9">
    <source>
        <dbReference type="PROSITE" id="PS50109"/>
    </source>
</evidence>
<evidence type="ECO:0000256" key="4">
    <source>
        <dbReference type="ARBA" id="ARBA00023012"/>
    </source>
</evidence>
<proteinExistence type="predicted"/>
<feature type="domain" description="Histidine kinase" evidence="9">
    <location>
        <begin position="464"/>
        <end position="685"/>
    </location>
</feature>
<feature type="signal peptide" evidence="8">
    <location>
        <begin position="1"/>
        <end position="18"/>
    </location>
</feature>
<feature type="chain" id="PRO_5011492258" description="histidine kinase" evidence="8">
    <location>
        <begin position="19"/>
        <end position="826"/>
    </location>
</feature>
<dbReference type="SUPFAM" id="SSF55874">
    <property type="entry name" value="ATPase domain of HSP90 chaperone/DNA topoisomerase II/histidine kinase"/>
    <property type="match status" value="1"/>
</dbReference>
<dbReference type="InterPro" id="IPR003661">
    <property type="entry name" value="HisK_dim/P_dom"/>
</dbReference>
<dbReference type="InterPro" id="IPR011622">
    <property type="entry name" value="7TMR_DISM_rcpt_extracell_dom2"/>
</dbReference>
<dbReference type="SMART" id="SM00448">
    <property type="entry name" value="REC"/>
    <property type="match status" value="1"/>
</dbReference>
<dbReference type="CDD" id="cd00082">
    <property type="entry name" value="HisKA"/>
    <property type="match status" value="1"/>
</dbReference>
<dbReference type="Pfam" id="PF00512">
    <property type="entry name" value="HisKA"/>
    <property type="match status" value="1"/>
</dbReference>
<dbReference type="InterPro" id="IPR036890">
    <property type="entry name" value="HATPase_C_sf"/>
</dbReference>
<feature type="transmembrane region" description="Helical" evidence="7">
    <location>
        <begin position="345"/>
        <end position="367"/>
    </location>
</feature>
<feature type="transmembrane region" description="Helical" evidence="7">
    <location>
        <begin position="373"/>
        <end position="391"/>
    </location>
</feature>
<evidence type="ECO:0000313" key="11">
    <source>
        <dbReference type="EMBL" id="SEW30576.1"/>
    </source>
</evidence>
<dbReference type="InterPro" id="IPR003594">
    <property type="entry name" value="HATPase_dom"/>
</dbReference>
<keyword evidence="12" id="KW-1185">Reference proteome</keyword>
<dbReference type="Pfam" id="PF07695">
    <property type="entry name" value="7TMR-DISM_7TM"/>
    <property type="match status" value="1"/>
</dbReference>
<dbReference type="GO" id="GO:0000155">
    <property type="term" value="F:phosphorelay sensor kinase activity"/>
    <property type="evidence" value="ECO:0007669"/>
    <property type="project" value="InterPro"/>
</dbReference>
<dbReference type="PROSITE" id="PS50109">
    <property type="entry name" value="HIS_KIN"/>
    <property type="match status" value="1"/>
</dbReference>
<feature type="transmembrane region" description="Helical" evidence="7">
    <location>
        <begin position="249"/>
        <end position="267"/>
    </location>
</feature>
<keyword evidence="7" id="KW-0812">Transmembrane</keyword>
<dbReference type="InterPro" id="IPR036097">
    <property type="entry name" value="HisK_dim/P_sf"/>
</dbReference>
<reference evidence="12" key="1">
    <citation type="submission" date="2016-10" db="EMBL/GenBank/DDBJ databases">
        <authorList>
            <person name="Varghese N."/>
            <person name="Submissions S."/>
        </authorList>
    </citation>
    <scope>NUCLEOTIDE SEQUENCE [LARGE SCALE GENOMIC DNA]</scope>
    <source>
        <strain evidence="12">CGMCC 1.12402</strain>
    </source>
</reference>
<dbReference type="SMART" id="SM00387">
    <property type="entry name" value="HATPase_c"/>
    <property type="match status" value="1"/>
</dbReference>
<dbReference type="CDD" id="cd17546">
    <property type="entry name" value="REC_hyHK_CKI1_RcsC-like"/>
    <property type="match status" value="1"/>
</dbReference>
<feature type="modified residue" description="4-aspartylphosphate" evidence="5">
    <location>
        <position position="756"/>
    </location>
</feature>
<dbReference type="Gene3D" id="3.30.565.10">
    <property type="entry name" value="Histidine kinase-like ATPase, C-terminal domain"/>
    <property type="match status" value="1"/>
</dbReference>
<dbReference type="InterPro" id="IPR005467">
    <property type="entry name" value="His_kinase_dom"/>
</dbReference>
<dbReference type="EC" id="2.7.13.3" evidence="2"/>
<keyword evidence="7" id="KW-0472">Membrane</keyword>
<dbReference type="SUPFAM" id="SSF47384">
    <property type="entry name" value="Homodimeric domain of signal transducing histidine kinase"/>
    <property type="match status" value="1"/>
</dbReference>
<feature type="transmembrane region" description="Helical" evidence="7">
    <location>
        <begin position="216"/>
        <end position="237"/>
    </location>
</feature>
<comment type="catalytic activity">
    <reaction evidence="1">
        <text>ATP + protein L-histidine = ADP + protein N-phospho-L-histidine.</text>
        <dbReference type="EC" id="2.7.13.3"/>
    </reaction>
</comment>
<dbReference type="AlphaFoldDB" id="A0A1I0QSL2"/>
<dbReference type="PANTHER" id="PTHR45339:SF1">
    <property type="entry name" value="HYBRID SIGNAL TRANSDUCTION HISTIDINE KINASE J"/>
    <property type="match status" value="1"/>
</dbReference>
<dbReference type="Pfam" id="PF02518">
    <property type="entry name" value="HATPase_c"/>
    <property type="match status" value="1"/>
</dbReference>
<keyword evidence="3 5" id="KW-0597">Phosphoprotein</keyword>
<keyword evidence="11" id="KW-0808">Transferase</keyword>
<dbReference type="Gene3D" id="3.40.50.2300">
    <property type="match status" value="1"/>
</dbReference>